<sequence length="160" mass="17479">MELEVVKLNIPKDANIIVGQTHFIKSVEDIGEAVASAVPGVKWGLAFNEASGARLIRYAGNDDELIEVAKENASKIGAGHTFVLIMRDAYPINIMPHLKRVPEICQIFAATANPLEVIVVRTEQGRGVLGVVDGFTPIGVEDDTEIAKRKQLLRKIGYKF</sequence>
<protein>
    <submittedName>
        <fullName evidence="1">Adenosine monophosphate-protein transferase</fullName>
    </submittedName>
</protein>
<dbReference type="PANTHER" id="PTHR36155">
    <property type="entry name" value="BLL5354 PROTEIN"/>
    <property type="match status" value="1"/>
</dbReference>
<dbReference type="InterPro" id="IPR007153">
    <property type="entry name" value="Adenosine_kinase"/>
</dbReference>
<dbReference type="InterPro" id="IPR036902">
    <property type="entry name" value="Ta1353-like_sf"/>
</dbReference>
<proteinExistence type="predicted"/>
<dbReference type="Gene3D" id="3.40.1520.10">
    <property type="entry name" value="Ta1353-like"/>
    <property type="match status" value="1"/>
</dbReference>
<reference evidence="2" key="1">
    <citation type="submission" date="2017-07" db="EMBL/GenBank/DDBJ databases">
        <title>Novel pathways for hydrocarbon cycling and metabolic interdependencies in hydrothermal sediment communities.</title>
        <authorList>
            <person name="Dombrowski N."/>
            <person name="Seitz K."/>
            <person name="Teske A."/>
            <person name="Baker B."/>
        </authorList>
    </citation>
    <scope>NUCLEOTIDE SEQUENCE [LARGE SCALE GENOMIC DNA]</scope>
</reference>
<dbReference type="Proteomes" id="UP000216312">
    <property type="component" value="Unassembled WGS sequence"/>
</dbReference>
<evidence type="ECO:0000313" key="2">
    <source>
        <dbReference type="Proteomes" id="UP000216312"/>
    </source>
</evidence>
<keyword evidence="1" id="KW-0808">Transferase</keyword>
<gene>
    <name evidence="1" type="ORF">CGW93_01090</name>
</gene>
<dbReference type="GO" id="GO:0016740">
    <property type="term" value="F:transferase activity"/>
    <property type="evidence" value="ECO:0007669"/>
    <property type="project" value="UniProtKB-KW"/>
</dbReference>
<dbReference type="AlphaFoldDB" id="A0A257LUU9"/>
<name>A0A257LUU9_UNCW3</name>
<dbReference type="EMBL" id="NMUJ01000007">
    <property type="protein sequence ID" value="OYV03394.1"/>
    <property type="molecule type" value="Genomic_DNA"/>
</dbReference>
<comment type="caution">
    <text evidence="1">The sequence shown here is derived from an EMBL/GenBank/DDBJ whole genome shotgun (WGS) entry which is preliminary data.</text>
</comment>
<accession>A0A257LUU9</accession>
<evidence type="ECO:0000313" key="1">
    <source>
        <dbReference type="EMBL" id="OYV03394.1"/>
    </source>
</evidence>
<organism evidence="1 2">
    <name type="scientific">candidate division WOR-3 bacterium 4484_18</name>
    <dbReference type="NCBI Taxonomy" id="2020626"/>
    <lineage>
        <taxon>Bacteria</taxon>
        <taxon>Bacteria division WOR-3</taxon>
    </lineage>
</organism>
<dbReference type="Pfam" id="PF04008">
    <property type="entry name" value="Adenosine_kin"/>
    <property type="match status" value="1"/>
</dbReference>
<dbReference type="PANTHER" id="PTHR36155:SF1">
    <property type="entry name" value="BLL5354 PROTEIN"/>
    <property type="match status" value="1"/>
</dbReference>
<dbReference type="SUPFAM" id="SSF103165">
    <property type="entry name" value="Ta1353-like"/>
    <property type="match status" value="1"/>
</dbReference>